<feature type="domain" description="RNase H type-1" evidence="1">
    <location>
        <begin position="2"/>
        <end position="143"/>
    </location>
</feature>
<accession>A0A1F5EUZ3</accession>
<dbReference type="SUPFAM" id="SSF53098">
    <property type="entry name" value="Ribonuclease H-like"/>
    <property type="match status" value="1"/>
</dbReference>
<name>A0A1F5EUZ3_9BACT</name>
<reference evidence="2 3" key="1">
    <citation type="journal article" date="2016" name="Nat. Commun.">
        <title>Thousands of microbial genomes shed light on interconnected biogeochemical processes in an aquifer system.</title>
        <authorList>
            <person name="Anantharaman K."/>
            <person name="Brown C.T."/>
            <person name="Hug L.A."/>
            <person name="Sharon I."/>
            <person name="Castelle C.J."/>
            <person name="Probst A.J."/>
            <person name="Thomas B.C."/>
            <person name="Singh A."/>
            <person name="Wilkins M.J."/>
            <person name="Karaoz U."/>
            <person name="Brodie E.L."/>
            <person name="Williams K.H."/>
            <person name="Hubbard S.S."/>
            <person name="Banfield J.F."/>
        </authorList>
    </citation>
    <scope>NUCLEOTIDE SEQUENCE [LARGE SCALE GENOMIC DNA]</scope>
</reference>
<dbReference type="InterPro" id="IPR036397">
    <property type="entry name" value="RNaseH_sf"/>
</dbReference>
<dbReference type="Gene3D" id="3.30.420.10">
    <property type="entry name" value="Ribonuclease H-like superfamily/Ribonuclease H"/>
    <property type="match status" value="1"/>
</dbReference>
<dbReference type="PROSITE" id="PS50879">
    <property type="entry name" value="RNASE_H_1"/>
    <property type="match status" value="1"/>
</dbReference>
<dbReference type="Pfam" id="PF13456">
    <property type="entry name" value="RVT_3"/>
    <property type="match status" value="1"/>
</dbReference>
<dbReference type="GO" id="GO:0004523">
    <property type="term" value="F:RNA-DNA hybrid ribonuclease activity"/>
    <property type="evidence" value="ECO:0007669"/>
    <property type="project" value="InterPro"/>
</dbReference>
<dbReference type="InterPro" id="IPR002156">
    <property type="entry name" value="RNaseH_domain"/>
</dbReference>
<proteinExistence type="predicted"/>
<dbReference type="Proteomes" id="UP000177979">
    <property type="component" value="Unassembled WGS sequence"/>
</dbReference>
<dbReference type="PANTHER" id="PTHR46387:SF2">
    <property type="entry name" value="RIBONUCLEASE HI"/>
    <property type="match status" value="1"/>
</dbReference>
<dbReference type="CDD" id="cd09279">
    <property type="entry name" value="RNase_HI_like"/>
    <property type="match status" value="1"/>
</dbReference>
<dbReference type="PANTHER" id="PTHR46387">
    <property type="entry name" value="POLYNUCLEOTIDYL TRANSFERASE, RIBONUCLEASE H-LIKE SUPERFAMILY PROTEIN"/>
    <property type="match status" value="1"/>
</dbReference>
<protein>
    <recommendedName>
        <fullName evidence="1">RNase H type-1 domain-containing protein</fullName>
    </recommendedName>
</protein>
<gene>
    <name evidence="2" type="ORF">A2703_01505</name>
</gene>
<dbReference type="InterPro" id="IPR012337">
    <property type="entry name" value="RNaseH-like_sf"/>
</dbReference>
<sequence>MNYQEIIINTDGGARGNPGPAAVGIVISGKKEDSDYLFEHSETIGDQTNNTAEYKAVIIALQLIGKKDLTTETLTFILDSELIVRQILGKYRVKETHLQSLVKEVHLLIKELKDKNLLKAINFRHVRRHENKRADQLVNQALDSLK</sequence>
<evidence type="ECO:0000259" key="1">
    <source>
        <dbReference type="PROSITE" id="PS50879"/>
    </source>
</evidence>
<dbReference type="AlphaFoldDB" id="A0A1F5EUZ3"/>
<dbReference type="GO" id="GO:0003676">
    <property type="term" value="F:nucleic acid binding"/>
    <property type="evidence" value="ECO:0007669"/>
    <property type="project" value="InterPro"/>
</dbReference>
<dbReference type="EMBL" id="MFAG01000041">
    <property type="protein sequence ID" value="OGD71096.1"/>
    <property type="molecule type" value="Genomic_DNA"/>
</dbReference>
<evidence type="ECO:0000313" key="2">
    <source>
        <dbReference type="EMBL" id="OGD71096.1"/>
    </source>
</evidence>
<evidence type="ECO:0000313" key="3">
    <source>
        <dbReference type="Proteomes" id="UP000177979"/>
    </source>
</evidence>
<dbReference type="STRING" id="1817722.A2703_01505"/>
<organism evidence="2 3">
    <name type="scientific">Candidatus Collierbacteria bacterium RIFCSPHIGHO2_01_FULL_50_25</name>
    <dbReference type="NCBI Taxonomy" id="1817722"/>
    <lineage>
        <taxon>Bacteria</taxon>
        <taxon>Candidatus Collieribacteriota</taxon>
    </lineage>
</organism>
<comment type="caution">
    <text evidence="2">The sequence shown here is derived from an EMBL/GenBank/DDBJ whole genome shotgun (WGS) entry which is preliminary data.</text>
</comment>